<gene>
    <name evidence="1" type="ORF">FPE_LOCUS29135</name>
</gene>
<protein>
    <submittedName>
        <fullName evidence="1">Uncharacterized protein</fullName>
    </submittedName>
</protein>
<keyword evidence="2" id="KW-1185">Reference proteome</keyword>
<dbReference type="SUPFAM" id="SSF56112">
    <property type="entry name" value="Protein kinase-like (PK-like)"/>
    <property type="match status" value="1"/>
</dbReference>
<sequence length="174" mass="19717">MIPGISGSSSESLFVADNIDASDNIDRNLDTELELLTMMNAMNALTMDINPASINKGSIYSSMSCIRWLQKVRIEEEFKAEVTSISRTNHKNLVQFMSNGSLANFLFENSRPNWDKRPRIAFATIYLVSKFSPNRHSTCSNTVFPPTGFQNFPPTLGFKIFPNRHRQQQQEHAP</sequence>
<name>A0AAD2EBK3_9LAMI</name>
<evidence type="ECO:0000313" key="1">
    <source>
        <dbReference type="EMBL" id="CAI9781705.1"/>
    </source>
</evidence>
<dbReference type="AlphaFoldDB" id="A0AAD2EBK3"/>
<dbReference type="EMBL" id="OU503053">
    <property type="protein sequence ID" value="CAI9781705.1"/>
    <property type="molecule type" value="Genomic_DNA"/>
</dbReference>
<organism evidence="1 2">
    <name type="scientific">Fraxinus pennsylvanica</name>
    <dbReference type="NCBI Taxonomy" id="56036"/>
    <lineage>
        <taxon>Eukaryota</taxon>
        <taxon>Viridiplantae</taxon>
        <taxon>Streptophyta</taxon>
        <taxon>Embryophyta</taxon>
        <taxon>Tracheophyta</taxon>
        <taxon>Spermatophyta</taxon>
        <taxon>Magnoliopsida</taxon>
        <taxon>eudicotyledons</taxon>
        <taxon>Gunneridae</taxon>
        <taxon>Pentapetalae</taxon>
        <taxon>asterids</taxon>
        <taxon>lamiids</taxon>
        <taxon>Lamiales</taxon>
        <taxon>Oleaceae</taxon>
        <taxon>Oleeae</taxon>
        <taxon>Fraxinus</taxon>
    </lineage>
</organism>
<proteinExistence type="predicted"/>
<dbReference type="Proteomes" id="UP000834106">
    <property type="component" value="Chromosome 18"/>
</dbReference>
<evidence type="ECO:0000313" key="2">
    <source>
        <dbReference type="Proteomes" id="UP000834106"/>
    </source>
</evidence>
<dbReference type="InterPro" id="IPR011009">
    <property type="entry name" value="Kinase-like_dom_sf"/>
</dbReference>
<accession>A0AAD2EBK3</accession>
<reference evidence="1" key="1">
    <citation type="submission" date="2023-05" db="EMBL/GenBank/DDBJ databases">
        <authorList>
            <person name="Huff M."/>
        </authorList>
    </citation>
    <scope>NUCLEOTIDE SEQUENCE</scope>
</reference>